<evidence type="ECO:0000256" key="1">
    <source>
        <dbReference type="ARBA" id="ARBA00022741"/>
    </source>
</evidence>
<dbReference type="InterPro" id="IPR001806">
    <property type="entry name" value="Small_GTPase"/>
</dbReference>
<dbReference type="SUPFAM" id="SSF52540">
    <property type="entry name" value="P-loop containing nucleoside triphosphate hydrolases"/>
    <property type="match status" value="1"/>
</dbReference>
<evidence type="ECO:0000256" key="3">
    <source>
        <dbReference type="SAM" id="MobiDB-lite"/>
    </source>
</evidence>
<dbReference type="Proteomes" id="UP000191522">
    <property type="component" value="Unassembled WGS sequence"/>
</dbReference>
<proteinExistence type="predicted"/>
<evidence type="ECO:0000256" key="2">
    <source>
        <dbReference type="ARBA" id="ARBA00023134"/>
    </source>
</evidence>
<evidence type="ECO:0008006" key="6">
    <source>
        <dbReference type="Google" id="ProtNLM"/>
    </source>
</evidence>
<dbReference type="InterPro" id="IPR050227">
    <property type="entry name" value="Rab"/>
</dbReference>
<dbReference type="GO" id="GO:0005525">
    <property type="term" value="F:GTP binding"/>
    <property type="evidence" value="ECO:0007669"/>
    <property type="project" value="UniProtKB-KW"/>
</dbReference>
<dbReference type="STRING" id="69771.A0A1V6PGP0"/>
<dbReference type="OMA" id="GERIPVM"/>
<keyword evidence="5" id="KW-1185">Reference proteome</keyword>
<feature type="compositionally biased region" description="Pro residues" evidence="3">
    <location>
        <begin position="38"/>
        <end position="53"/>
    </location>
</feature>
<sequence length="257" mass="28248">MADIGEQNAETTVKLLLLGDPGCGKSTFLSRLKSGKRPTPPQPGSAPDSPPAPLRDTDQPFIYDIRFSKKKFTLEMYDTSNPNQHWTSLQPDVVVLAFDISDRETLAGLRGWRNDIIRYFQHGHGERIPVMMLGLKRDLRKEGKDIIYPQETYRIAQELRCDRYAECSAVTGELLTETFEDLARLAGMTTTETVNMTGGNPSGLDAGAGEEVLGLPRPSRAELETQLEAALAELDAMKAHMKAQEKGGKSPNGGEGN</sequence>
<dbReference type="Gene3D" id="3.40.50.300">
    <property type="entry name" value="P-loop containing nucleotide triphosphate hydrolases"/>
    <property type="match status" value="1"/>
</dbReference>
<feature type="region of interest" description="Disordered" evidence="3">
    <location>
        <begin position="28"/>
        <end position="57"/>
    </location>
</feature>
<evidence type="ECO:0000313" key="4">
    <source>
        <dbReference type="EMBL" id="OQD75993.1"/>
    </source>
</evidence>
<dbReference type="PANTHER" id="PTHR47977">
    <property type="entry name" value="RAS-RELATED PROTEIN RAB"/>
    <property type="match status" value="1"/>
</dbReference>
<accession>A0A1V6PGP0</accession>
<evidence type="ECO:0000313" key="5">
    <source>
        <dbReference type="Proteomes" id="UP000191522"/>
    </source>
</evidence>
<comment type="caution">
    <text evidence="4">The sequence shown here is derived from an EMBL/GenBank/DDBJ whole genome shotgun (WGS) entry which is preliminary data.</text>
</comment>
<reference evidence="5" key="1">
    <citation type="journal article" date="2017" name="Nat. Microbiol.">
        <title>Global analysis of biosynthetic gene clusters reveals vast potential of secondary metabolite production in Penicillium species.</title>
        <authorList>
            <person name="Nielsen J.C."/>
            <person name="Grijseels S."/>
            <person name="Prigent S."/>
            <person name="Ji B."/>
            <person name="Dainat J."/>
            <person name="Nielsen K.F."/>
            <person name="Frisvad J.C."/>
            <person name="Workman M."/>
            <person name="Nielsen J."/>
        </authorList>
    </citation>
    <scope>NUCLEOTIDE SEQUENCE [LARGE SCALE GENOMIC DNA]</scope>
    <source>
        <strain evidence="5">IBT 11843</strain>
    </source>
</reference>
<dbReference type="SMART" id="SM00175">
    <property type="entry name" value="RAB"/>
    <property type="match status" value="1"/>
</dbReference>
<dbReference type="Pfam" id="PF00071">
    <property type="entry name" value="Ras"/>
    <property type="match status" value="1"/>
</dbReference>
<protein>
    <recommendedName>
        <fullName evidence="6">Rho-like small GTPase</fullName>
    </recommendedName>
</protein>
<organism evidence="4 5">
    <name type="scientific">Penicillium decumbens</name>
    <dbReference type="NCBI Taxonomy" id="69771"/>
    <lineage>
        <taxon>Eukaryota</taxon>
        <taxon>Fungi</taxon>
        <taxon>Dikarya</taxon>
        <taxon>Ascomycota</taxon>
        <taxon>Pezizomycotina</taxon>
        <taxon>Eurotiomycetes</taxon>
        <taxon>Eurotiomycetidae</taxon>
        <taxon>Eurotiales</taxon>
        <taxon>Aspergillaceae</taxon>
        <taxon>Penicillium</taxon>
    </lineage>
</organism>
<dbReference type="PRINTS" id="PR00449">
    <property type="entry name" value="RASTRNSFRMNG"/>
</dbReference>
<dbReference type="GO" id="GO:0003924">
    <property type="term" value="F:GTPase activity"/>
    <property type="evidence" value="ECO:0007669"/>
    <property type="project" value="InterPro"/>
</dbReference>
<gene>
    <name evidence="4" type="ORF">PENDEC_c005G03056</name>
</gene>
<dbReference type="EMBL" id="MDYL01000005">
    <property type="protein sequence ID" value="OQD75993.1"/>
    <property type="molecule type" value="Genomic_DNA"/>
</dbReference>
<keyword evidence="2" id="KW-0342">GTP-binding</keyword>
<dbReference type="InterPro" id="IPR027417">
    <property type="entry name" value="P-loop_NTPase"/>
</dbReference>
<dbReference type="PROSITE" id="PS51419">
    <property type="entry name" value="RAB"/>
    <property type="match status" value="1"/>
</dbReference>
<name>A0A1V6PGP0_PENDC</name>
<dbReference type="AlphaFoldDB" id="A0A1V6PGP0"/>
<dbReference type="SMART" id="SM00174">
    <property type="entry name" value="RHO"/>
    <property type="match status" value="1"/>
</dbReference>
<keyword evidence="1" id="KW-0547">Nucleotide-binding</keyword>
<dbReference type="OrthoDB" id="25896at2759"/>
<dbReference type="SMART" id="SM00173">
    <property type="entry name" value="RAS"/>
    <property type="match status" value="1"/>
</dbReference>